<dbReference type="InterPro" id="IPR038883">
    <property type="entry name" value="AN11006-like"/>
</dbReference>
<dbReference type="EMBL" id="ML995817">
    <property type="protein sequence ID" value="KAF2771817.1"/>
    <property type="molecule type" value="Genomic_DNA"/>
</dbReference>
<feature type="region of interest" description="Disordered" evidence="1">
    <location>
        <begin position="104"/>
        <end position="211"/>
    </location>
</feature>
<reference evidence="2" key="1">
    <citation type="journal article" date="2020" name="Stud. Mycol.">
        <title>101 Dothideomycetes genomes: a test case for predicting lifestyles and emergence of pathogens.</title>
        <authorList>
            <person name="Haridas S."/>
            <person name="Albert R."/>
            <person name="Binder M."/>
            <person name="Bloem J."/>
            <person name="Labutti K."/>
            <person name="Salamov A."/>
            <person name="Andreopoulos B."/>
            <person name="Baker S."/>
            <person name="Barry K."/>
            <person name="Bills G."/>
            <person name="Bluhm B."/>
            <person name="Cannon C."/>
            <person name="Castanera R."/>
            <person name="Culley D."/>
            <person name="Daum C."/>
            <person name="Ezra D."/>
            <person name="Gonzalez J."/>
            <person name="Henrissat B."/>
            <person name="Kuo A."/>
            <person name="Liang C."/>
            <person name="Lipzen A."/>
            <person name="Lutzoni F."/>
            <person name="Magnuson J."/>
            <person name="Mondo S."/>
            <person name="Nolan M."/>
            <person name="Ohm R."/>
            <person name="Pangilinan J."/>
            <person name="Park H.-J."/>
            <person name="Ramirez L."/>
            <person name="Alfaro M."/>
            <person name="Sun H."/>
            <person name="Tritt A."/>
            <person name="Yoshinaga Y."/>
            <person name="Zwiers L.-H."/>
            <person name="Turgeon B."/>
            <person name="Goodwin S."/>
            <person name="Spatafora J."/>
            <person name="Crous P."/>
            <person name="Grigoriev I."/>
        </authorList>
    </citation>
    <scope>NUCLEOTIDE SEQUENCE</scope>
    <source>
        <strain evidence="2">CBS 116005</strain>
    </source>
</reference>
<dbReference type="AlphaFoldDB" id="A0A6G1LG02"/>
<proteinExistence type="predicted"/>
<organism evidence="2 3">
    <name type="scientific">Teratosphaeria nubilosa</name>
    <dbReference type="NCBI Taxonomy" id="161662"/>
    <lineage>
        <taxon>Eukaryota</taxon>
        <taxon>Fungi</taxon>
        <taxon>Dikarya</taxon>
        <taxon>Ascomycota</taxon>
        <taxon>Pezizomycotina</taxon>
        <taxon>Dothideomycetes</taxon>
        <taxon>Dothideomycetidae</taxon>
        <taxon>Mycosphaerellales</taxon>
        <taxon>Teratosphaeriaceae</taxon>
        <taxon>Teratosphaeria</taxon>
    </lineage>
</organism>
<feature type="compositionally biased region" description="Low complexity" evidence="1">
    <location>
        <begin position="186"/>
        <end position="209"/>
    </location>
</feature>
<dbReference type="Proteomes" id="UP000799436">
    <property type="component" value="Unassembled WGS sequence"/>
</dbReference>
<feature type="region of interest" description="Disordered" evidence="1">
    <location>
        <begin position="49"/>
        <end position="68"/>
    </location>
</feature>
<feature type="compositionally biased region" description="Polar residues" evidence="1">
    <location>
        <begin position="156"/>
        <end position="166"/>
    </location>
</feature>
<accession>A0A6G1LG02</accession>
<evidence type="ECO:0000313" key="3">
    <source>
        <dbReference type="Proteomes" id="UP000799436"/>
    </source>
</evidence>
<dbReference type="PANTHER" id="PTHR42085:SF8">
    <property type="entry name" value="F-BOX DOMAIN-CONTAINING PROTEIN"/>
    <property type="match status" value="1"/>
</dbReference>
<dbReference type="OrthoDB" id="3648099at2759"/>
<feature type="compositionally biased region" description="Polar residues" evidence="1">
    <location>
        <begin position="49"/>
        <end position="63"/>
    </location>
</feature>
<protein>
    <submittedName>
        <fullName evidence="2">Uncharacterized protein</fullName>
    </submittedName>
</protein>
<name>A0A6G1LG02_9PEZI</name>
<sequence>MDPQDAFAIARGIFDHELASLIHSSTSTLSPTTNTQFIAAMSPTSQQQANVATSYKRSASSPDYSMDKKQKIDVTSAFDTPSSGTPYTPPVNIKLESTLASPSSALTGELSEKTANGRNPVIFGRAASNGQDEEDGHSLHVHPSRRVLLDRPNGPKSHSSKLSSTLAKHPAHSSEMHAHRSSPTPRGDSASGQSRASSKSNSSKTWNTQRNAVRRQWDVRKSDMAYDDLLKLRRNEKVENVDRYVPDHINTRPALRKSKPDRAFPFTRLPDKARKIILELLLVSVDPIKIDFTWLRTFVNGHTRVPSTSQSITSGSVTYRLPVPWNKVIADVAQMQNDMRPFHFALEERAAKTRKDRAPCRALTTALLWVSRSVYREAAGIFYSENTFWFPWPTSAWMQLESFLATIGPLNTSYLRKLRIHVPLWHRGPQADFAEGAILDLTSPASRFGVMKPPARDRLLAAIRSSVKQLCQSPASNTSTSLTQLTLDLEHGQMADLWASRCTSETSLVNISQAEEYVTRKRQGIELLHKLSCGMSKRPLLYVYTTGKMNNVEIRGMRETLPALRVEAAKYGWDVDGMLRQKRMF</sequence>
<evidence type="ECO:0000256" key="1">
    <source>
        <dbReference type="SAM" id="MobiDB-lite"/>
    </source>
</evidence>
<evidence type="ECO:0000313" key="2">
    <source>
        <dbReference type="EMBL" id="KAF2771817.1"/>
    </source>
</evidence>
<dbReference type="PANTHER" id="PTHR42085">
    <property type="entry name" value="F-BOX DOMAIN-CONTAINING PROTEIN"/>
    <property type="match status" value="1"/>
</dbReference>
<keyword evidence="3" id="KW-1185">Reference proteome</keyword>
<gene>
    <name evidence="2" type="ORF">EJ03DRAFT_9458</name>
</gene>